<evidence type="ECO:0000259" key="2">
    <source>
        <dbReference type="Pfam" id="PF07110"/>
    </source>
</evidence>
<keyword evidence="4" id="KW-1185">Reference proteome</keyword>
<dbReference type="EMBL" id="MAVT02000438">
    <property type="protein sequence ID" value="POS75836.1"/>
    <property type="molecule type" value="Genomic_DNA"/>
</dbReference>
<dbReference type="GO" id="GO:0016491">
    <property type="term" value="F:oxidoreductase activity"/>
    <property type="evidence" value="ECO:0007669"/>
    <property type="project" value="InterPro"/>
</dbReference>
<dbReference type="Gene3D" id="3.30.70.100">
    <property type="match status" value="1"/>
</dbReference>
<accession>A0A2P5I024</accession>
<feature type="domain" description="EthD" evidence="2">
    <location>
        <begin position="30"/>
        <end position="112"/>
    </location>
</feature>
<evidence type="ECO:0000313" key="3">
    <source>
        <dbReference type="EMBL" id="POS75836.1"/>
    </source>
</evidence>
<comment type="caution">
    <text evidence="3">The sequence shown here is derived from an EMBL/GenBank/DDBJ whole genome shotgun (WGS) entry which is preliminary data.</text>
</comment>
<proteinExistence type="inferred from homology"/>
<evidence type="ECO:0000313" key="4">
    <source>
        <dbReference type="Proteomes" id="UP000094444"/>
    </source>
</evidence>
<gene>
    <name evidence="3" type="ORF">DHEL01_v205769</name>
</gene>
<protein>
    <recommendedName>
        <fullName evidence="2">EthD domain-containing protein</fullName>
    </recommendedName>
</protein>
<dbReference type="InterPro" id="IPR009799">
    <property type="entry name" value="EthD_dom"/>
</dbReference>
<organism evidence="3 4">
    <name type="scientific">Diaporthe helianthi</name>
    <dbReference type="NCBI Taxonomy" id="158607"/>
    <lineage>
        <taxon>Eukaryota</taxon>
        <taxon>Fungi</taxon>
        <taxon>Dikarya</taxon>
        <taxon>Ascomycota</taxon>
        <taxon>Pezizomycotina</taxon>
        <taxon>Sordariomycetes</taxon>
        <taxon>Sordariomycetidae</taxon>
        <taxon>Diaporthales</taxon>
        <taxon>Diaporthaceae</taxon>
        <taxon>Diaporthe</taxon>
    </lineage>
</organism>
<dbReference type="Proteomes" id="UP000094444">
    <property type="component" value="Unassembled WGS sequence"/>
</dbReference>
<comment type="similarity">
    <text evidence="1">Belongs to the tpcK family.</text>
</comment>
<evidence type="ECO:0000256" key="1">
    <source>
        <dbReference type="ARBA" id="ARBA00005986"/>
    </source>
</evidence>
<dbReference type="STRING" id="158607.A0A2P5I024"/>
<reference evidence="3" key="1">
    <citation type="submission" date="2017-09" db="EMBL/GenBank/DDBJ databases">
        <title>Polyketide synthases of a Diaporthe helianthi virulent isolate.</title>
        <authorList>
            <person name="Baroncelli R."/>
        </authorList>
    </citation>
    <scope>NUCLEOTIDE SEQUENCE [LARGE SCALE GENOMIC DNA]</scope>
    <source>
        <strain evidence="3">7/96</strain>
    </source>
</reference>
<dbReference type="OrthoDB" id="2096480at2759"/>
<name>A0A2P5I024_DIAHE</name>
<sequence length="257" mass="29113">MQASKMSDPNQPQYDAQHEVMWFIAVQKEPSWEQDRFLHEYQKVHADLAREGHKHTKLPLSYVQAGARELLDDEANPPTDDPWDFVTCLYWPSTFVVWKGLQSPGYQETAGKHVFCRLDQAGVLARKVGEVGAVTERFVEDGDFAVHVFYRRLREGNEEVGQGWVDGRVKLVEGLAAEGAGLVRQYSVWKDVTPEDTDTLFRGTQFFGGFWHKFTAVERFVFSSREEATRFWKDNRSTIAGIAGSTYVVGGTASVAI</sequence>
<dbReference type="AlphaFoldDB" id="A0A2P5I024"/>
<dbReference type="InParanoid" id="A0A2P5I024"/>
<dbReference type="Pfam" id="PF07110">
    <property type="entry name" value="EthD"/>
    <property type="match status" value="1"/>
</dbReference>